<organism evidence="2">
    <name type="scientific">Rhipicephalus appendiculatus</name>
    <name type="common">Brown ear tick</name>
    <dbReference type="NCBI Taxonomy" id="34631"/>
    <lineage>
        <taxon>Eukaryota</taxon>
        <taxon>Metazoa</taxon>
        <taxon>Ecdysozoa</taxon>
        <taxon>Arthropoda</taxon>
        <taxon>Chelicerata</taxon>
        <taxon>Arachnida</taxon>
        <taxon>Acari</taxon>
        <taxon>Parasitiformes</taxon>
        <taxon>Ixodida</taxon>
        <taxon>Ixodoidea</taxon>
        <taxon>Ixodidae</taxon>
        <taxon>Rhipicephalinae</taxon>
        <taxon>Rhipicephalus</taxon>
        <taxon>Rhipicephalus</taxon>
    </lineage>
</organism>
<proteinExistence type="predicted"/>
<sequence>MISFGSAAVALYIFVRAITSSQGVTLHSRFCADPQEVTWNFTFCPVVEDLGIRSVNSTLNTTLCSRKEAFEKKGIEMPMYSHNMWYLVGYSSGLEKRGYDCVRSSFANRSHSLVHRTLSYRRTNENGVKVDVHIPLQLQIEEYSVMLKVNVTCELWQKTSAQRRYLLRYYEWNSFVLSDLIVSEKNPPCSLWAKKNYIDKVPSTTRRYFETLCESPKNITYRISECPPEDE</sequence>
<accession>A0A131Z6X8</accession>
<reference evidence="2" key="1">
    <citation type="journal article" date="2016" name="Ticks Tick Borne Dis.">
        <title>De novo assembly and annotation of the salivary gland transcriptome of Rhipicephalus appendiculatus male and female ticks during blood feeding.</title>
        <authorList>
            <person name="de Castro M.H."/>
            <person name="de Klerk D."/>
            <person name="Pienaar R."/>
            <person name="Latif A.A."/>
            <person name="Rees D.J."/>
            <person name="Mans B.J."/>
        </authorList>
    </citation>
    <scope>NUCLEOTIDE SEQUENCE</scope>
    <source>
        <tissue evidence="2">Salivary glands</tissue>
    </source>
</reference>
<feature type="signal peptide" evidence="1">
    <location>
        <begin position="1"/>
        <end position="23"/>
    </location>
</feature>
<keyword evidence="1" id="KW-0732">Signal</keyword>
<dbReference type="AlphaFoldDB" id="A0A131Z6X8"/>
<evidence type="ECO:0000256" key="1">
    <source>
        <dbReference type="SAM" id="SignalP"/>
    </source>
</evidence>
<dbReference type="Gene3D" id="2.40.128.20">
    <property type="match status" value="1"/>
</dbReference>
<dbReference type="EMBL" id="GEDV01001819">
    <property type="protein sequence ID" value="JAP86738.1"/>
    <property type="molecule type" value="Transcribed_RNA"/>
</dbReference>
<protein>
    <submittedName>
        <fullName evidence="2">Lipocalin</fullName>
    </submittedName>
</protein>
<name>A0A131Z6X8_RHIAP</name>
<dbReference type="InterPro" id="IPR012674">
    <property type="entry name" value="Calycin"/>
</dbReference>
<evidence type="ECO:0000313" key="2">
    <source>
        <dbReference type="EMBL" id="JAP86738.1"/>
    </source>
</evidence>
<feature type="chain" id="PRO_5007286966" evidence="1">
    <location>
        <begin position="24"/>
        <end position="231"/>
    </location>
</feature>